<evidence type="ECO:0000256" key="6">
    <source>
        <dbReference type="ARBA" id="ARBA00023054"/>
    </source>
</evidence>
<dbReference type="Pfam" id="PF21039">
    <property type="entry name" value="CEP104_ZnF"/>
    <property type="match status" value="1"/>
</dbReference>
<dbReference type="SUPFAM" id="SSF48371">
    <property type="entry name" value="ARM repeat"/>
    <property type="match status" value="1"/>
</dbReference>
<evidence type="ECO:0000256" key="2">
    <source>
        <dbReference type="ARBA" id="ARBA00004138"/>
    </source>
</evidence>
<dbReference type="GO" id="GO:0000922">
    <property type="term" value="C:spindle pole"/>
    <property type="evidence" value="ECO:0007669"/>
    <property type="project" value="UniProtKB-SubCell"/>
</dbReference>
<feature type="compositionally biased region" description="Polar residues" evidence="12">
    <location>
        <begin position="304"/>
        <end position="323"/>
    </location>
</feature>
<dbReference type="InterPro" id="IPR008979">
    <property type="entry name" value="Galactose-bd-like_sf"/>
</dbReference>
<evidence type="ECO:0000259" key="13">
    <source>
        <dbReference type="SMART" id="SM01349"/>
    </source>
</evidence>
<comment type="subunit">
    <text evidence="10">Interacts with CCP110 and CEP97. Interacts with ARMC9, TOGARAM1, CCDC66 and CSPP1.</text>
</comment>
<dbReference type="SMART" id="SM01349">
    <property type="entry name" value="TOG"/>
    <property type="match status" value="1"/>
</dbReference>
<organism evidence="14 15">
    <name type="scientific">Phasianus colchicus</name>
    <name type="common">Common pheasant</name>
    <dbReference type="NCBI Taxonomy" id="9054"/>
    <lineage>
        <taxon>Eukaryota</taxon>
        <taxon>Metazoa</taxon>
        <taxon>Chordata</taxon>
        <taxon>Craniata</taxon>
        <taxon>Vertebrata</taxon>
        <taxon>Euteleostomi</taxon>
        <taxon>Archelosauria</taxon>
        <taxon>Archosauria</taxon>
        <taxon>Dinosauria</taxon>
        <taxon>Saurischia</taxon>
        <taxon>Theropoda</taxon>
        <taxon>Coelurosauria</taxon>
        <taxon>Aves</taxon>
        <taxon>Neognathae</taxon>
        <taxon>Galloanserae</taxon>
        <taxon>Galliformes</taxon>
        <taxon>Phasianidae</taxon>
        <taxon>Phasianinae</taxon>
        <taxon>Phasianus</taxon>
    </lineage>
</organism>
<evidence type="ECO:0000313" key="14">
    <source>
        <dbReference type="Ensembl" id="ENSPCLP00000024092.1"/>
    </source>
</evidence>
<feature type="compositionally biased region" description="Low complexity" evidence="12">
    <location>
        <begin position="350"/>
        <end position="359"/>
    </location>
</feature>
<dbReference type="SUPFAM" id="SSF49785">
    <property type="entry name" value="Galactose-binding domain-like"/>
    <property type="match status" value="1"/>
</dbReference>
<dbReference type="Ensembl" id="ENSPCLT00000033455.1">
    <property type="protein sequence ID" value="ENSPCLP00000024092.1"/>
    <property type="gene ID" value="ENSPCLG00000021165.1"/>
</dbReference>
<dbReference type="InterPro" id="IPR052607">
    <property type="entry name" value="CEP104-like"/>
</dbReference>
<dbReference type="InterPro" id="IPR013083">
    <property type="entry name" value="Znf_RING/FYVE/PHD"/>
</dbReference>
<evidence type="ECO:0000256" key="8">
    <source>
        <dbReference type="ARBA" id="ARBA00023273"/>
    </source>
</evidence>
<dbReference type="GO" id="GO:0005814">
    <property type="term" value="C:centriole"/>
    <property type="evidence" value="ECO:0007669"/>
    <property type="project" value="UniProtKB-SubCell"/>
</dbReference>
<dbReference type="InterPro" id="IPR048738">
    <property type="entry name" value="CEP104_Znf"/>
</dbReference>
<dbReference type="InterPro" id="IPR016024">
    <property type="entry name" value="ARM-type_fold"/>
</dbReference>
<feature type="domain" description="TOG" evidence="13">
    <location>
        <begin position="413"/>
        <end position="669"/>
    </location>
</feature>
<feature type="compositionally biased region" description="Basic and acidic residues" evidence="12">
    <location>
        <begin position="378"/>
        <end position="395"/>
    </location>
</feature>
<feature type="compositionally biased region" description="Basic and acidic residues" evidence="12">
    <location>
        <begin position="326"/>
        <end position="337"/>
    </location>
</feature>
<comment type="function">
    <text evidence="9">Required for ciliogenesis and for structural integrity at the ciliary tip.</text>
</comment>
<dbReference type="PANTHER" id="PTHR13371">
    <property type="entry name" value="GLYCINE-, GLUTAMATE-, THIENYLCYCLOHEXYLPIPERIDINE-BINDING PROTEIN"/>
    <property type="match status" value="1"/>
</dbReference>
<dbReference type="GO" id="GO:0005929">
    <property type="term" value="C:cilium"/>
    <property type="evidence" value="ECO:0007669"/>
    <property type="project" value="UniProtKB-SubCell"/>
</dbReference>
<feature type="region of interest" description="Disordered" evidence="12">
    <location>
        <begin position="378"/>
        <end position="410"/>
    </location>
</feature>
<evidence type="ECO:0000256" key="10">
    <source>
        <dbReference type="ARBA" id="ARBA00065345"/>
    </source>
</evidence>
<dbReference type="Pfam" id="PF21040">
    <property type="entry name" value="CEP104-like_TOG"/>
    <property type="match status" value="1"/>
</dbReference>
<dbReference type="Pfam" id="PF21038">
    <property type="entry name" value="CEP104_N"/>
    <property type="match status" value="1"/>
</dbReference>
<dbReference type="InterPro" id="IPR011989">
    <property type="entry name" value="ARM-like"/>
</dbReference>
<dbReference type="AlphaFoldDB" id="A0A669QTP9"/>
<sequence>MPHKIGFVVVSSSGHEDGFSAKELMVHAPTVNGWRSPRLCQYPQEIILQLVERCRIRKLQLLAHQYMISSKIEFFISESLPEYFAPYQSERFHRLGYVPLSDNEKTGFKARELKSVYMDAVGQYLKLIFHKNYVNKYNLYSQISFFPTKPSREKLIDHYLGSKSDDPALDGTYLGKSDSISPLDDLAFDMYQDPEVAQIIRRLDEKKHEAVHHERYDHAKKLKQAIADLQKVGERLGRYEVEKRYAVEKEDYDLAKKKKQQMDAYRLKVYQQLQLHNLLDAELITRKPPDLPVEPVVYDDSLQHTKATNSPSYENTELQSSQGEVWKAESLLEEKPAEPNSPEPVFLHQSTPPTLSHPTTSREVEFLPYDERPLPAIHKHSEETIRYLEPEKTEGDISNSPRSGLTGEPEPLSEKALREASPAIEVFGEALVSGAYSKSWSYREDALLAVYKKLMEMAVSTPKEDLKNMLRAAIFLVRRAIKDIVSSVFQASLKLLKMLITQYVPKHKLGKLETSHCVEKTLPGLLSRTGDSSSRLRIMAAKFIQEMALWSEVKPLQIVPVHLIQPLKPNSPTHLAMSRVELVECLLKEMGTENSGFTISNAMKFATGALEHRVYEVRDVALRIIFDMYRKHKAAILEYLPPDDASIRKTVLYKTLFDGFTKIDGKLSDAEMRAQKKAATEEAERQKKAEIKVLQGQLAALKEIQAEVQAGKVGVFCYRSPHLCIFCGERNESFTEEGLDLHYWKRCPMLTRCEHCKQVVEIASLTEHLLTECDKKDSFGKCQRCSEAFPKDELPKHIKSKTCNAAKPENVANHCPLCHDNFSPGEEAWKSHLMGTDGCAMNLRRLSTINKTIPMQPGKTSL</sequence>
<evidence type="ECO:0000256" key="4">
    <source>
        <dbReference type="ARBA" id="ARBA00022490"/>
    </source>
</evidence>
<evidence type="ECO:0000256" key="12">
    <source>
        <dbReference type="SAM" id="MobiDB-lite"/>
    </source>
</evidence>
<keyword evidence="8" id="KW-0966">Cell projection</keyword>
<keyword evidence="7" id="KW-0206">Cytoskeleton</keyword>
<dbReference type="InterPro" id="IPR048739">
    <property type="entry name" value="CEP104_N"/>
</dbReference>
<dbReference type="InterPro" id="IPR034085">
    <property type="entry name" value="TOG"/>
</dbReference>
<name>A0A669QTP9_PHACC</name>
<dbReference type="PANTHER" id="PTHR13371:SF0">
    <property type="entry name" value="CENTROSOMAL PROTEIN OF 104 KDA"/>
    <property type="match status" value="1"/>
</dbReference>
<dbReference type="Proteomes" id="UP000472261">
    <property type="component" value="Unplaced"/>
</dbReference>
<keyword evidence="6" id="KW-0175">Coiled coil</keyword>
<dbReference type="Gene3D" id="3.30.40.10">
    <property type="entry name" value="Zinc/RING finger domain, C3HC4 (zinc finger)"/>
    <property type="match status" value="1"/>
</dbReference>
<reference evidence="14" key="1">
    <citation type="submission" date="2025-08" db="UniProtKB">
        <authorList>
            <consortium name="Ensembl"/>
        </authorList>
    </citation>
    <scope>IDENTIFICATION</scope>
</reference>
<evidence type="ECO:0000256" key="5">
    <source>
        <dbReference type="ARBA" id="ARBA00022737"/>
    </source>
</evidence>
<keyword evidence="15" id="KW-1185">Reference proteome</keyword>
<feature type="region of interest" description="Disordered" evidence="12">
    <location>
        <begin position="304"/>
        <end position="361"/>
    </location>
</feature>
<proteinExistence type="predicted"/>
<evidence type="ECO:0000256" key="9">
    <source>
        <dbReference type="ARBA" id="ARBA00059645"/>
    </source>
</evidence>
<comment type="subcellular location">
    <subcellularLocation>
        <location evidence="2">Cell projection</location>
        <location evidence="2">Cilium</location>
    </subcellularLocation>
    <subcellularLocation>
        <location evidence="1">Cytoplasm</location>
        <location evidence="1">Cytoskeleton</location>
        <location evidence="1">Microtubule organizing center</location>
        <location evidence="1">Centrosome</location>
        <location evidence="1">Centriole</location>
    </subcellularLocation>
    <subcellularLocation>
        <location evidence="3">Cytoplasm</location>
        <location evidence="3">Cytoskeleton</location>
        <location evidence="3">Spindle pole</location>
    </subcellularLocation>
</comment>
<evidence type="ECO:0000256" key="1">
    <source>
        <dbReference type="ARBA" id="ARBA00004114"/>
    </source>
</evidence>
<protein>
    <recommendedName>
        <fullName evidence="11">Centrosomal protein of 104 kDa</fullName>
    </recommendedName>
</protein>
<keyword evidence="5" id="KW-0677">Repeat</keyword>
<keyword evidence="4" id="KW-0963">Cytoplasm</keyword>
<evidence type="ECO:0000256" key="3">
    <source>
        <dbReference type="ARBA" id="ARBA00004647"/>
    </source>
</evidence>
<accession>A0A669QTP9</accession>
<evidence type="ECO:0000313" key="15">
    <source>
        <dbReference type="Proteomes" id="UP000472261"/>
    </source>
</evidence>
<dbReference type="FunFam" id="1.25.10.10:FF:000200">
    <property type="entry name" value="Centrosomal protein of 104 kDa"/>
    <property type="match status" value="1"/>
</dbReference>
<evidence type="ECO:0000256" key="7">
    <source>
        <dbReference type="ARBA" id="ARBA00023212"/>
    </source>
</evidence>
<dbReference type="Gene3D" id="1.25.10.10">
    <property type="entry name" value="Leucine-rich Repeat Variant"/>
    <property type="match status" value="1"/>
</dbReference>
<evidence type="ECO:0000256" key="11">
    <source>
        <dbReference type="ARBA" id="ARBA00068547"/>
    </source>
</evidence>
<reference evidence="14" key="2">
    <citation type="submission" date="2025-09" db="UniProtKB">
        <authorList>
            <consortium name="Ensembl"/>
        </authorList>
    </citation>
    <scope>IDENTIFICATION</scope>
</reference>